<evidence type="ECO:0000313" key="3">
    <source>
        <dbReference type="Proteomes" id="UP001082899"/>
    </source>
</evidence>
<evidence type="ECO:0000256" key="1">
    <source>
        <dbReference type="SAM" id="MobiDB-lite"/>
    </source>
</evidence>
<dbReference type="EMBL" id="JAPMXC010000001">
    <property type="protein sequence ID" value="MCY0385697.1"/>
    <property type="molecule type" value="Genomic_DNA"/>
</dbReference>
<accession>A0ABT3ZH62</accession>
<feature type="region of interest" description="Disordered" evidence="1">
    <location>
        <begin position="100"/>
        <end position="120"/>
    </location>
</feature>
<dbReference type="InterPro" id="IPR045662">
    <property type="entry name" value="DUF6388"/>
</dbReference>
<dbReference type="Proteomes" id="UP001082899">
    <property type="component" value="Unassembled WGS sequence"/>
</dbReference>
<protein>
    <submittedName>
        <fullName evidence="2">DUF6388 family protein</fullName>
    </submittedName>
</protein>
<evidence type="ECO:0000313" key="2">
    <source>
        <dbReference type="EMBL" id="MCY0385697.1"/>
    </source>
</evidence>
<comment type="caution">
    <text evidence="2">The sequence shown here is derived from an EMBL/GenBank/DDBJ whole genome shotgun (WGS) entry which is preliminary data.</text>
</comment>
<dbReference type="RefSeq" id="WP_267844823.1">
    <property type="nucleotide sequence ID" value="NZ_JAPMXC010000001.1"/>
</dbReference>
<name>A0ABT3ZH62_9BURK</name>
<organism evidence="2 3">
    <name type="scientific">Robbsia betulipollinis</name>
    <dbReference type="NCBI Taxonomy" id="2981849"/>
    <lineage>
        <taxon>Bacteria</taxon>
        <taxon>Pseudomonadati</taxon>
        <taxon>Pseudomonadota</taxon>
        <taxon>Betaproteobacteria</taxon>
        <taxon>Burkholderiales</taxon>
        <taxon>Burkholderiaceae</taxon>
        <taxon>Robbsia</taxon>
    </lineage>
</organism>
<reference evidence="2" key="1">
    <citation type="submission" date="2022-11" db="EMBL/GenBank/DDBJ databases">
        <title>Robbsia betulipollinis sp. nov., isolated from pollen of birch (Betula pendula).</title>
        <authorList>
            <person name="Shi H."/>
            <person name="Ambika Manirajan B."/>
            <person name="Ratering S."/>
            <person name="Geissler-Plaum R."/>
            <person name="Schnell S."/>
        </authorList>
    </citation>
    <scope>NUCLEOTIDE SEQUENCE</scope>
    <source>
        <strain evidence="2">Bb-Pol-6</strain>
    </source>
</reference>
<proteinExistence type="predicted"/>
<gene>
    <name evidence="2" type="ORF">OVY01_00260</name>
</gene>
<keyword evidence="3" id="KW-1185">Reference proteome</keyword>
<dbReference type="Pfam" id="PF19925">
    <property type="entry name" value="DUF6388"/>
    <property type="match status" value="1"/>
</dbReference>
<sequence length="120" mass="13660">MNAEQLAEASRRFLEKYPAIAQRIDAASVAEARRHDVAEEEVRSVYLQKAIEQQARTYNLEPYRYLVRIGIDTPDERERLLDEYDGAAARELGMSLAQYREPVAAGEDGGTVRTRDEEAE</sequence>